<evidence type="ECO:0000313" key="4">
    <source>
        <dbReference type="EMBL" id="SDR10270.1"/>
    </source>
</evidence>
<organism evidence="4 5">
    <name type="scientific">Thermostaphylospora chromogena</name>
    <dbReference type="NCBI Taxonomy" id="35622"/>
    <lineage>
        <taxon>Bacteria</taxon>
        <taxon>Bacillati</taxon>
        <taxon>Actinomycetota</taxon>
        <taxon>Actinomycetes</taxon>
        <taxon>Streptosporangiales</taxon>
        <taxon>Thermomonosporaceae</taxon>
        <taxon>Thermostaphylospora</taxon>
    </lineage>
</organism>
<dbReference type="InterPro" id="IPR002881">
    <property type="entry name" value="DUF58"/>
</dbReference>
<evidence type="ECO:0000313" key="5">
    <source>
        <dbReference type="Proteomes" id="UP000217103"/>
    </source>
</evidence>
<sequence>MKIGLRALTSRGRSFLASGIAALLCAFVLGEHDLLRVGVFIVALPLLAALVVTRTRYRLSCARRLDPRRVEIGGEVTVTLRLENVTRLPTGLMLIEDTVPHVLGARPRFVLERMEPRGVREIYYKVRSDLRGRFTIGPLTVRITDPFGLVELTRSFTISDALVVTPHVVTLPRVRLSGEWAGGGDSRTRSVAAAGDDDVAPREYRQGDELRRVHWRSTARRGELMVRREEQQWQSRGALLLDTRRYAHRGDGPRSSFETAVSAAASIGVHLAREGLGLRLVTDQGTAPLSENATAHSLLDTLAVIRPSGLRTLEFGISALRQGGGDGLIVAVLGELDGEQAAALARLRHGNMTAVAVMLDTAGWERPDRSGSEEFQQARGVLAGAGWRIVELPPAASLAAVWPEAGRRSGLASPLRPPVGTAAPTASGAPARHAASTRGGATA</sequence>
<keyword evidence="2" id="KW-0812">Transmembrane</keyword>
<evidence type="ECO:0000256" key="2">
    <source>
        <dbReference type="SAM" id="Phobius"/>
    </source>
</evidence>
<evidence type="ECO:0000256" key="1">
    <source>
        <dbReference type="SAM" id="MobiDB-lite"/>
    </source>
</evidence>
<dbReference type="Pfam" id="PF01882">
    <property type="entry name" value="DUF58"/>
    <property type="match status" value="1"/>
</dbReference>
<dbReference type="STRING" id="35622.SAMN04489764_3477"/>
<dbReference type="PANTHER" id="PTHR34351">
    <property type="entry name" value="SLR1927 PROTEIN-RELATED"/>
    <property type="match status" value="1"/>
</dbReference>
<keyword evidence="2" id="KW-0472">Membrane</keyword>
<dbReference type="EMBL" id="FNKK01000002">
    <property type="protein sequence ID" value="SDR10270.1"/>
    <property type="molecule type" value="Genomic_DNA"/>
</dbReference>
<feature type="transmembrane region" description="Helical" evidence="2">
    <location>
        <begin position="12"/>
        <end position="29"/>
    </location>
</feature>
<dbReference type="PANTHER" id="PTHR34351:SF1">
    <property type="entry name" value="SLR1927 PROTEIN"/>
    <property type="match status" value="1"/>
</dbReference>
<feature type="region of interest" description="Disordered" evidence="1">
    <location>
        <begin position="409"/>
        <end position="443"/>
    </location>
</feature>
<feature type="transmembrane region" description="Helical" evidence="2">
    <location>
        <begin position="35"/>
        <end position="53"/>
    </location>
</feature>
<evidence type="ECO:0000259" key="3">
    <source>
        <dbReference type="Pfam" id="PF01882"/>
    </source>
</evidence>
<protein>
    <submittedName>
        <fullName evidence="4">Uncharacterized conserved protein, DUF58 family, contains vWF domain</fullName>
    </submittedName>
</protein>
<dbReference type="RefSeq" id="WP_093260110.1">
    <property type="nucleotide sequence ID" value="NZ_FNKK01000002.1"/>
</dbReference>
<accession>A0A1H1GAP5</accession>
<feature type="compositionally biased region" description="Low complexity" evidence="1">
    <location>
        <begin position="420"/>
        <end position="436"/>
    </location>
</feature>
<dbReference type="AlphaFoldDB" id="A0A1H1GAP5"/>
<name>A0A1H1GAP5_9ACTN</name>
<reference evidence="4 5" key="1">
    <citation type="submission" date="2016-10" db="EMBL/GenBank/DDBJ databases">
        <authorList>
            <person name="de Groot N.N."/>
        </authorList>
    </citation>
    <scope>NUCLEOTIDE SEQUENCE [LARGE SCALE GENOMIC DNA]</scope>
    <source>
        <strain evidence="4 5">DSM 43794</strain>
    </source>
</reference>
<dbReference type="OrthoDB" id="9812729at2"/>
<dbReference type="Proteomes" id="UP000217103">
    <property type="component" value="Unassembled WGS sequence"/>
</dbReference>
<keyword evidence="5" id="KW-1185">Reference proteome</keyword>
<keyword evidence="2" id="KW-1133">Transmembrane helix</keyword>
<feature type="domain" description="DUF58" evidence="3">
    <location>
        <begin position="202"/>
        <end position="356"/>
    </location>
</feature>
<proteinExistence type="predicted"/>
<gene>
    <name evidence="4" type="ORF">SAMN04489764_3477</name>
</gene>